<evidence type="ECO:0000256" key="1">
    <source>
        <dbReference type="SAM" id="MobiDB-lite"/>
    </source>
</evidence>
<dbReference type="EMBL" id="CM004394">
    <property type="protein sequence ID" value="OAY44571.1"/>
    <property type="molecule type" value="Genomic_DNA"/>
</dbReference>
<dbReference type="Gramene" id="Manes.08G162000.1.v8.1">
    <property type="protein sequence ID" value="Manes.08G162000.1.v8.1.CDS.1"/>
    <property type="gene ID" value="Manes.08G162000.v8.1"/>
</dbReference>
<reference evidence="3" key="1">
    <citation type="journal article" date="2016" name="Nat. Biotechnol.">
        <title>Sequencing wild and cultivated cassava and related species reveals extensive interspecific hybridization and genetic diversity.</title>
        <authorList>
            <person name="Bredeson J.V."/>
            <person name="Lyons J.B."/>
            <person name="Prochnik S.E."/>
            <person name="Wu G.A."/>
            <person name="Ha C.M."/>
            <person name="Edsinger-Gonzales E."/>
            <person name="Grimwood J."/>
            <person name="Schmutz J."/>
            <person name="Rabbi I.Y."/>
            <person name="Egesi C."/>
            <person name="Nauluvula P."/>
            <person name="Lebot V."/>
            <person name="Ndunguru J."/>
            <person name="Mkamilo G."/>
            <person name="Bart R.S."/>
            <person name="Setter T.L."/>
            <person name="Gleadow R.M."/>
            <person name="Kulakow P."/>
            <person name="Ferguson M.E."/>
            <person name="Rounsley S."/>
            <person name="Rokhsar D.S."/>
        </authorList>
    </citation>
    <scope>NUCLEOTIDE SEQUENCE [LARGE SCALE GENOMIC DNA]</scope>
    <source>
        <strain evidence="3">cv. AM560-2</strain>
    </source>
</reference>
<feature type="region of interest" description="Disordered" evidence="1">
    <location>
        <begin position="1"/>
        <end position="48"/>
    </location>
</feature>
<evidence type="ECO:0000313" key="2">
    <source>
        <dbReference type="EMBL" id="OAY44571.1"/>
    </source>
</evidence>
<organism evidence="2 3">
    <name type="scientific">Manihot esculenta</name>
    <name type="common">Cassava</name>
    <name type="synonym">Jatropha manihot</name>
    <dbReference type="NCBI Taxonomy" id="3983"/>
    <lineage>
        <taxon>Eukaryota</taxon>
        <taxon>Viridiplantae</taxon>
        <taxon>Streptophyta</taxon>
        <taxon>Embryophyta</taxon>
        <taxon>Tracheophyta</taxon>
        <taxon>Spermatophyta</taxon>
        <taxon>Magnoliopsida</taxon>
        <taxon>eudicotyledons</taxon>
        <taxon>Gunneridae</taxon>
        <taxon>Pentapetalae</taxon>
        <taxon>rosids</taxon>
        <taxon>fabids</taxon>
        <taxon>Malpighiales</taxon>
        <taxon>Euphorbiaceae</taxon>
        <taxon>Crotonoideae</taxon>
        <taxon>Manihoteae</taxon>
        <taxon>Manihot</taxon>
    </lineage>
</organism>
<gene>
    <name evidence="2" type="ORF">MANES_08G162000v8</name>
</gene>
<evidence type="ECO:0000313" key="3">
    <source>
        <dbReference type="Proteomes" id="UP000091857"/>
    </source>
</evidence>
<dbReference type="Proteomes" id="UP000091857">
    <property type="component" value="Chromosome 8"/>
</dbReference>
<name>A0A2C9VIU2_MANES</name>
<sequence length="112" mass="12433">MAQTDTATTQTPSKTQDSGEDPPLLLTSTTHKTKNEANSEEDTISKRRKICPSALEKIEEISKSNQNFSFTFDTKLSGNSTQFTPKFGSFNLEKIASTQEKESGRLPERLSD</sequence>
<proteinExistence type="predicted"/>
<keyword evidence="3" id="KW-1185">Reference proteome</keyword>
<protein>
    <submittedName>
        <fullName evidence="2">Uncharacterized protein</fullName>
    </submittedName>
</protein>
<comment type="caution">
    <text evidence="2">The sequence shown here is derived from an EMBL/GenBank/DDBJ whole genome shotgun (WGS) entry which is preliminary data.</text>
</comment>
<accession>A0A2C9VIU2</accession>
<dbReference type="AlphaFoldDB" id="A0A2C9VIU2"/>
<feature type="compositionally biased region" description="Polar residues" evidence="1">
    <location>
        <begin position="1"/>
        <end position="16"/>
    </location>
</feature>